<feature type="domain" description="Laminin G" evidence="9">
    <location>
        <begin position="326"/>
        <end position="470"/>
    </location>
</feature>
<dbReference type="CDD" id="cd00110">
    <property type="entry name" value="LamG"/>
    <property type="match status" value="2"/>
</dbReference>
<keyword evidence="2 7" id="KW-0245">EGF-like domain</keyword>
<keyword evidence="3" id="KW-0812">Transmembrane</keyword>
<dbReference type="Pfam" id="PF02210">
    <property type="entry name" value="Laminin_G_2"/>
    <property type="match status" value="1"/>
</dbReference>
<dbReference type="PROSITE" id="PS50026">
    <property type="entry name" value="EGF_3"/>
    <property type="match status" value="1"/>
</dbReference>
<dbReference type="InterPro" id="IPR013320">
    <property type="entry name" value="ConA-like_dom_sf"/>
</dbReference>
<feature type="domain" description="EGF-like" evidence="10">
    <location>
        <begin position="284"/>
        <end position="321"/>
    </location>
</feature>
<keyword evidence="6 8" id="KW-1015">Disulfide bond</keyword>
<evidence type="ECO:0000256" key="5">
    <source>
        <dbReference type="ARBA" id="ARBA00023136"/>
    </source>
</evidence>
<dbReference type="EMBL" id="UYRV01107326">
    <property type="protein sequence ID" value="VDN23287.1"/>
    <property type="molecule type" value="Genomic_DNA"/>
</dbReference>
<gene>
    <name evidence="11" type="ORF">CGOC_LOCUS9540</name>
</gene>
<feature type="disulfide bond" evidence="8">
    <location>
        <begin position="254"/>
        <end position="281"/>
    </location>
</feature>
<dbReference type="Gene3D" id="2.10.25.10">
    <property type="entry name" value="Laminin"/>
    <property type="match status" value="1"/>
</dbReference>
<comment type="caution">
    <text evidence="7">Lacks conserved residue(s) required for the propagation of feature annotation.</text>
</comment>
<dbReference type="GO" id="GO:0016020">
    <property type="term" value="C:membrane"/>
    <property type="evidence" value="ECO:0007669"/>
    <property type="project" value="UniProtKB-SubCell"/>
</dbReference>
<evidence type="ECO:0000256" key="3">
    <source>
        <dbReference type="ARBA" id="ARBA00022692"/>
    </source>
</evidence>
<evidence type="ECO:0000256" key="8">
    <source>
        <dbReference type="PROSITE-ProRule" id="PRU00122"/>
    </source>
</evidence>
<dbReference type="AlphaFoldDB" id="A0A3P7MIT4"/>
<evidence type="ECO:0000313" key="12">
    <source>
        <dbReference type="Proteomes" id="UP000271889"/>
    </source>
</evidence>
<evidence type="ECO:0000256" key="7">
    <source>
        <dbReference type="PROSITE-ProRule" id="PRU00076"/>
    </source>
</evidence>
<dbReference type="Proteomes" id="UP000271889">
    <property type="component" value="Unassembled WGS sequence"/>
</dbReference>
<dbReference type="SUPFAM" id="SSF49899">
    <property type="entry name" value="Concanavalin A-like lectins/glucanases"/>
    <property type="match status" value="2"/>
</dbReference>
<dbReference type="CDD" id="cd00054">
    <property type="entry name" value="EGF_CA"/>
    <property type="match status" value="1"/>
</dbReference>
<reference evidence="11 12" key="1">
    <citation type="submission" date="2018-11" db="EMBL/GenBank/DDBJ databases">
        <authorList>
            <consortium name="Pathogen Informatics"/>
        </authorList>
    </citation>
    <scope>NUCLEOTIDE SEQUENCE [LARGE SCALE GENOMIC DNA]</scope>
</reference>
<evidence type="ECO:0000256" key="2">
    <source>
        <dbReference type="ARBA" id="ARBA00022536"/>
    </source>
</evidence>
<proteinExistence type="predicted"/>
<dbReference type="InterPro" id="IPR000742">
    <property type="entry name" value="EGF"/>
</dbReference>
<dbReference type="Gene3D" id="2.60.120.200">
    <property type="match status" value="2"/>
</dbReference>
<dbReference type="InterPro" id="IPR050372">
    <property type="entry name" value="Neurexin-related_CASP"/>
</dbReference>
<evidence type="ECO:0008006" key="13">
    <source>
        <dbReference type="Google" id="ProtNLM"/>
    </source>
</evidence>
<comment type="subcellular location">
    <subcellularLocation>
        <location evidence="1">Membrane</location>
    </subcellularLocation>
</comment>
<protein>
    <recommendedName>
        <fullName evidence="13">Laminin G domain-containing protein</fullName>
    </recommendedName>
</protein>
<dbReference type="PANTHER" id="PTHR15036">
    <property type="entry name" value="PIKACHURIN-LIKE PROTEIN"/>
    <property type="match status" value="1"/>
</dbReference>
<keyword evidence="4" id="KW-1133">Transmembrane helix</keyword>
<evidence type="ECO:0000313" key="11">
    <source>
        <dbReference type="EMBL" id="VDN23287.1"/>
    </source>
</evidence>
<evidence type="ECO:0000259" key="9">
    <source>
        <dbReference type="PROSITE" id="PS50025"/>
    </source>
</evidence>
<keyword evidence="12" id="KW-1185">Reference proteome</keyword>
<dbReference type="OrthoDB" id="6275838at2759"/>
<organism evidence="11 12">
    <name type="scientific">Cylicostephanus goldi</name>
    <name type="common">Nematode worm</name>
    <dbReference type="NCBI Taxonomy" id="71465"/>
    <lineage>
        <taxon>Eukaryota</taxon>
        <taxon>Metazoa</taxon>
        <taxon>Ecdysozoa</taxon>
        <taxon>Nematoda</taxon>
        <taxon>Chromadorea</taxon>
        <taxon>Rhabditida</taxon>
        <taxon>Rhabditina</taxon>
        <taxon>Rhabditomorpha</taxon>
        <taxon>Strongyloidea</taxon>
        <taxon>Strongylidae</taxon>
        <taxon>Cylicostephanus</taxon>
    </lineage>
</organism>
<dbReference type="SMART" id="SM00282">
    <property type="entry name" value="LamG"/>
    <property type="match status" value="2"/>
</dbReference>
<evidence type="ECO:0000256" key="1">
    <source>
        <dbReference type="ARBA" id="ARBA00004370"/>
    </source>
</evidence>
<feature type="domain" description="Laminin G" evidence="9">
    <location>
        <begin position="95"/>
        <end position="281"/>
    </location>
</feature>
<dbReference type="Pfam" id="PF00054">
    <property type="entry name" value="Laminin_G_1"/>
    <property type="match status" value="1"/>
</dbReference>
<keyword evidence="5" id="KW-0472">Membrane</keyword>
<evidence type="ECO:0000256" key="4">
    <source>
        <dbReference type="ARBA" id="ARBA00022989"/>
    </source>
</evidence>
<evidence type="ECO:0000259" key="10">
    <source>
        <dbReference type="PROSITE" id="PS50026"/>
    </source>
</evidence>
<sequence length="470" mass="52837">MRLKRRGEKILLYLDGKWQQNSGTTDYLPSSIPLKIDEISGGVGFQSENGSLTEPFRGSVSRMMFNGIDLLERLKREGKMSKEGKGQRNIRPKHSSVSFTNTSGYAVLSPRIASSLTGSLRVSFKFQTLIRNALLLASYSAEKNTSLLIELVQARIRITYKARAGEMVVKSPLLPNHQHLSDMRWHTLLFYQEERSSLYMLLVDNTTVVTESELAPELNGVVTIGTVYLQYPSALTVGGAPPSAPLVRGGFRGCLAGMRLNDQAIDVYDDSEDKKDVVRGCSGPLARCSPGACSNRGRCIQQWNSIRCDCTLTAHAGDRCQDAATTASFAAPSSIFFEYPMGERPSTSRDYMLFAFRTSRPSGVLLSIDCAVDQDYFTVYLVSYDMPRRKFTEKYLFTLQEEGFLQIKYNLGSREHHFGHFAHKVNDNKKHTVRIHRIETNVTLQIDGRPPIRYRPKGADDLVTLNMQWR</sequence>
<dbReference type="PROSITE" id="PS50025">
    <property type="entry name" value="LAM_G_DOMAIN"/>
    <property type="match status" value="2"/>
</dbReference>
<evidence type="ECO:0000256" key="6">
    <source>
        <dbReference type="ARBA" id="ARBA00023157"/>
    </source>
</evidence>
<accession>A0A3P7MIT4</accession>
<dbReference type="InterPro" id="IPR001791">
    <property type="entry name" value="Laminin_G"/>
</dbReference>
<dbReference type="PANTHER" id="PTHR15036:SF89">
    <property type="entry name" value="NEUREXIN 1, ISOFORM F"/>
    <property type="match status" value="1"/>
</dbReference>
<dbReference type="FunFam" id="2.10.25.10:FF:000015">
    <property type="entry name" value="neurexin-1 isoform X1"/>
    <property type="match status" value="1"/>
</dbReference>
<name>A0A3P7MIT4_CYLGO</name>
<feature type="non-terminal residue" evidence="11">
    <location>
        <position position="470"/>
    </location>
</feature>